<name>A0A6P0H709_9ACTN</name>
<dbReference type="Pfam" id="PF08241">
    <property type="entry name" value="Methyltransf_11"/>
    <property type="match status" value="1"/>
</dbReference>
<keyword evidence="2" id="KW-0489">Methyltransferase</keyword>
<dbReference type="GO" id="GO:0008757">
    <property type="term" value="F:S-adenosylmethionine-dependent methyltransferase activity"/>
    <property type="evidence" value="ECO:0007669"/>
    <property type="project" value="InterPro"/>
</dbReference>
<gene>
    <name evidence="2" type="ORF">G3R41_09210</name>
</gene>
<comment type="caution">
    <text evidence="2">The sequence shown here is derived from an EMBL/GenBank/DDBJ whole genome shotgun (WGS) entry which is preliminary data.</text>
</comment>
<organism evidence="2 3">
    <name type="scientific">Modestobacter muralis</name>
    <dbReference type="NCBI Taxonomy" id="1608614"/>
    <lineage>
        <taxon>Bacteria</taxon>
        <taxon>Bacillati</taxon>
        <taxon>Actinomycetota</taxon>
        <taxon>Actinomycetes</taxon>
        <taxon>Geodermatophilales</taxon>
        <taxon>Geodermatophilaceae</taxon>
        <taxon>Modestobacter</taxon>
    </lineage>
</organism>
<dbReference type="PANTHER" id="PTHR43591:SF24">
    <property type="entry name" value="2-METHOXY-6-POLYPRENYL-1,4-BENZOQUINOL METHYLASE, MITOCHONDRIAL"/>
    <property type="match status" value="1"/>
</dbReference>
<keyword evidence="2" id="KW-0808">Transferase</keyword>
<protein>
    <submittedName>
        <fullName evidence="2">Class I SAM-dependent methyltransferase</fullName>
    </submittedName>
</protein>
<reference evidence="2 3" key="1">
    <citation type="submission" date="2020-02" db="EMBL/GenBank/DDBJ databases">
        <title>The WGS of Modestobacter muralis DSM 100205.</title>
        <authorList>
            <person name="Jiang Z."/>
        </authorList>
    </citation>
    <scope>NUCLEOTIDE SEQUENCE [LARGE SCALE GENOMIC DNA]</scope>
    <source>
        <strain evidence="2 3">DSM 100205</strain>
    </source>
</reference>
<evidence type="ECO:0000259" key="1">
    <source>
        <dbReference type="Pfam" id="PF08241"/>
    </source>
</evidence>
<dbReference type="CDD" id="cd02440">
    <property type="entry name" value="AdoMet_MTases"/>
    <property type="match status" value="1"/>
</dbReference>
<dbReference type="Gene3D" id="3.40.50.150">
    <property type="entry name" value="Vaccinia Virus protein VP39"/>
    <property type="match status" value="1"/>
</dbReference>
<dbReference type="EMBL" id="JAAGWB010000018">
    <property type="protein sequence ID" value="NEN51115.1"/>
    <property type="molecule type" value="Genomic_DNA"/>
</dbReference>
<dbReference type="PANTHER" id="PTHR43591">
    <property type="entry name" value="METHYLTRANSFERASE"/>
    <property type="match status" value="1"/>
</dbReference>
<dbReference type="GO" id="GO:0032259">
    <property type="term" value="P:methylation"/>
    <property type="evidence" value="ECO:0007669"/>
    <property type="project" value="UniProtKB-KW"/>
</dbReference>
<evidence type="ECO:0000313" key="2">
    <source>
        <dbReference type="EMBL" id="NEN51115.1"/>
    </source>
</evidence>
<accession>A0A6P0H709</accession>
<dbReference type="RefSeq" id="WP_163610802.1">
    <property type="nucleotide sequence ID" value="NZ_JAAGWB010000018.1"/>
</dbReference>
<dbReference type="InterPro" id="IPR013216">
    <property type="entry name" value="Methyltransf_11"/>
</dbReference>
<sequence>MTDPTVVTASWSDAIGYEAYIGRWSRQVARQFVADLDVPAGRRWLDVGCGTGALTRTVLDLAEPAGVQAVDRSPTFLRHAAAHVPDPRVTFRTADAAALPVDDGSVDVVVSGLVLHFLADPGAAVTAWRRAAVPGGTVAAYVWDYAEGMQMMRAFWLAAARVDPAVATLDEAARFPICAPGPLRAVFTGAGLTDVVTGAIEVPTVFADLDDLWTPFLGGTGHAPVYVATLTDDVRAAIKEELRRSLPVQDDGSIALTARAWTVRGQVP</sequence>
<feature type="domain" description="Methyltransferase type 11" evidence="1">
    <location>
        <begin position="45"/>
        <end position="139"/>
    </location>
</feature>
<dbReference type="SUPFAM" id="SSF53335">
    <property type="entry name" value="S-adenosyl-L-methionine-dependent methyltransferases"/>
    <property type="match status" value="1"/>
</dbReference>
<dbReference type="AlphaFoldDB" id="A0A6P0H709"/>
<proteinExistence type="predicted"/>
<dbReference type="InterPro" id="IPR029063">
    <property type="entry name" value="SAM-dependent_MTases_sf"/>
</dbReference>
<evidence type="ECO:0000313" key="3">
    <source>
        <dbReference type="Proteomes" id="UP000471152"/>
    </source>
</evidence>
<dbReference type="Proteomes" id="UP000471152">
    <property type="component" value="Unassembled WGS sequence"/>
</dbReference>